<name>A0ABR0Y5B8_HUSHU</name>
<proteinExistence type="predicted"/>
<feature type="transmembrane region" description="Helical" evidence="1">
    <location>
        <begin position="150"/>
        <end position="172"/>
    </location>
</feature>
<comment type="caution">
    <text evidence="2">The sequence shown here is derived from an EMBL/GenBank/DDBJ whole genome shotgun (WGS) entry which is preliminary data.</text>
</comment>
<keyword evidence="1" id="KW-1133">Transmembrane helix</keyword>
<dbReference type="Gene3D" id="3.60.10.10">
    <property type="entry name" value="Endonuclease/exonuclease/phosphatase"/>
    <property type="match status" value="1"/>
</dbReference>
<evidence type="ECO:0000313" key="2">
    <source>
        <dbReference type="EMBL" id="KAK6467593.1"/>
    </source>
</evidence>
<evidence type="ECO:0000256" key="1">
    <source>
        <dbReference type="SAM" id="Phobius"/>
    </source>
</evidence>
<dbReference type="EMBL" id="JAHFZB010000048">
    <property type="protein sequence ID" value="KAK6467593.1"/>
    <property type="molecule type" value="Genomic_DNA"/>
</dbReference>
<dbReference type="SUPFAM" id="SSF56219">
    <property type="entry name" value="DNase I-like"/>
    <property type="match status" value="1"/>
</dbReference>
<gene>
    <name evidence="2" type="ORF">HHUSO_G34573</name>
</gene>
<sequence>MLLLVGGGGNFSEEGFCDRVMFLGKDIEGRSLTVQIKLVNTIIDLVNIYAPNEVKDRERFLKGLLGHLTSDNRIVVGDFNVMLSRIDLAQGMVYKADTSRKSLVHLMDEFHYVDFWRCRHGAKRDFSRRQMVEGVLKQSRIDFGLCHVDFIANIGRVFISTIHLVIMLHFTFKFTLRN</sequence>
<reference evidence="2 3" key="1">
    <citation type="submission" date="2021-05" db="EMBL/GenBank/DDBJ databases">
        <authorList>
            <person name="Zahm M."/>
            <person name="Klopp C."/>
            <person name="Cabau C."/>
            <person name="Kuhl H."/>
            <person name="Suciu R."/>
            <person name="Ciorpac M."/>
            <person name="Holostenco D."/>
            <person name="Gessner J."/>
            <person name="Wuertz S."/>
            <person name="Hohne C."/>
            <person name="Stock M."/>
            <person name="Gislard M."/>
            <person name="Lluch J."/>
            <person name="Milhes M."/>
            <person name="Lampietro C."/>
            <person name="Lopez Roques C."/>
            <person name="Donnadieu C."/>
            <person name="Du K."/>
            <person name="Schartl M."/>
            <person name="Guiguen Y."/>
        </authorList>
    </citation>
    <scope>NUCLEOTIDE SEQUENCE [LARGE SCALE GENOMIC DNA]</scope>
    <source>
        <strain evidence="2">Hh-F2</strain>
        <tissue evidence="2">Blood</tissue>
    </source>
</reference>
<organism evidence="2 3">
    <name type="scientific">Huso huso</name>
    <name type="common">Beluga</name>
    <name type="synonym">Acipenser huso</name>
    <dbReference type="NCBI Taxonomy" id="61971"/>
    <lineage>
        <taxon>Eukaryota</taxon>
        <taxon>Metazoa</taxon>
        <taxon>Chordata</taxon>
        <taxon>Craniata</taxon>
        <taxon>Vertebrata</taxon>
        <taxon>Euteleostomi</taxon>
        <taxon>Actinopterygii</taxon>
        <taxon>Chondrostei</taxon>
        <taxon>Acipenseriformes</taxon>
        <taxon>Acipenseridae</taxon>
        <taxon>Huso</taxon>
    </lineage>
</organism>
<dbReference type="Proteomes" id="UP001369086">
    <property type="component" value="Unassembled WGS sequence"/>
</dbReference>
<dbReference type="InterPro" id="IPR036691">
    <property type="entry name" value="Endo/exonu/phosph_ase_sf"/>
</dbReference>
<protein>
    <submittedName>
        <fullName evidence="2">Transposon TX1 149 kDa protein</fullName>
    </submittedName>
</protein>
<accession>A0ABR0Y5B8</accession>
<evidence type="ECO:0000313" key="3">
    <source>
        <dbReference type="Proteomes" id="UP001369086"/>
    </source>
</evidence>
<keyword evidence="1" id="KW-0812">Transmembrane</keyword>
<keyword evidence="3" id="KW-1185">Reference proteome</keyword>
<keyword evidence="1" id="KW-0472">Membrane</keyword>